<dbReference type="GO" id="GO:0005829">
    <property type="term" value="C:cytosol"/>
    <property type="evidence" value="ECO:0007669"/>
    <property type="project" value="TreeGrafter"/>
</dbReference>
<dbReference type="PANTHER" id="PTHR32119">
    <property type="entry name" value="OROTIDINE 5'-PHOSPHATE DECARBOXYLASE"/>
    <property type="match status" value="1"/>
</dbReference>
<evidence type="ECO:0000256" key="1">
    <source>
        <dbReference type="ARBA" id="ARBA00002356"/>
    </source>
</evidence>
<feature type="binding site" evidence="9 11">
    <location>
        <position position="189"/>
    </location>
    <ligand>
        <name>substrate</name>
    </ligand>
</feature>
<name>A0A1B4XFC1_9GAMM</name>
<evidence type="ECO:0000256" key="2">
    <source>
        <dbReference type="ARBA" id="ARBA00004861"/>
    </source>
</evidence>
<feature type="active site" description="For OMPdecase activity" evidence="10">
    <location>
        <position position="65"/>
    </location>
</feature>
<evidence type="ECO:0000256" key="7">
    <source>
        <dbReference type="ARBA" id="ARBA00049157"/>
    </source>
</evidence>
<keyword evidence="4 9" id="KW-0210">Decarboxylase</keyword>
<organism evidence="14 15">
    <name type="scientific">Sulfuricaulis limicola</name>
    <dbReference type="NCBI Taxonomy" id="1620215"/>
    <lineage>
        <taxon>Bacteria</taxon>
        <taxon>Pseudomonadati</taxon>
        <taxon>Pseudomonadota</taxon>
        <taxon>Gammaproteobacteria</taxon>
        <taxon>Acidiferrobacterales</taxon>
        <taxon>Acidiferrobacteraceae</taxon>
        <taxon>Sulfuricaulis</taxon>
    </lineage>
</organism>
<evidence type="ECO:0000256" key="3">
    <source>
        <dbReference type="ARBA" id="ARBA00011738"/>
    </source>
</evidence>
<keyword evidence="15" id="KW-1185">Reference proteome</keyword>
<accession>A0A1B4XFC1</accession>
<evidence type="ECO:0000256" key="9">
    <source>
        <dbReference type="HAMAP-Rule" id="MF_01200"/>
    </source>
</evidence>
<evidence type="ECO:0000313" key="14">
    <source>
        <dbReference type="EMBL" id="BAV33501.1"/>
    </source>
</evidence>
<dbReference type="FunCoup" id="A0A1B4XFC1">
    <property type="interactions" value="368"/>
</dbReference>
<evidence type="ECO:0000256" key="11">
    <source>
        <dbReference type="PIRSR" id="PIRSR614732-2"/>
    </source>
</evidence>
<dbReference type="SUPFAM" id="SSF51366">
    <property type="entry name" value="Ribulose-phoshate binding barrel"/>
    <property type="match status" value="1"/>
</dbReference>
<dbReference type="GO" id="GO:0004590">
    <property type="term" value="F:orotidine-5'-phosphate decarboxylase activity"/>
    <property type="evidence" value="ECO:0007669"/>
    <property type="project" value="UniProtKB-UniRule"/>
</dbReference>
<dbReference type="PROSITE" id="PS00156">
    <property type="entry name" value="OMPDECASE"/>
    <property type="match status" value="1"/>
</dbReference>
<gene>
    <name evidence="9" type="primary">pyrF</name>
    <name evidence="14" type="ORF">SCL_1188</name>
</gene>
<dbReference type="InterPro" id="IPR001754">
    <property type="entry name" value="OMPdeCOase_dom"/>
</dbReference>
<dbReference type="GO" id="GO:0006207">
    <property type="term" value="P:'de novo' pyrimidine nucleobase biosynthetic process"/>
    <property type="evidence" value="ECO:0007669"/>
    <property type="project" value="InterPro"/>
</dbReference>
<evidence type="ECO:0000256" key="8">
    <source>
        <dbReference type="ARBA" id="ARBA00061012"/>
    </source>
</evidence>
<dbReference type="InterPro" id="IPR047596">
    <property type="entry name" value="OMPdecase_bac"/>
</dbReference>
<dbReference type="NCBIfam" id="TIGR01740">
    <property type="entry name" value="pyrF"/>
    <property type="match status" value="1"/>
</dbReference>
<dbReference type="EMBL" id="AP014879">
    <property type="protein sequence ID" value="BAV33501.1"/>
    <property type="molecule type" value="Genomic_DNA"/>
</dbReference>
<dbReference type="InterPro" id="IPR018089">
    <property type="entry name" value="OMPdecase_AS"/>
</dbReference>
<dbReference type="EC" id="4.1.1.23" evidence="9"/>
<dbReference type="OrthoDB" id="9806203at2"/>
<evidence type="ECO:0000256" key="10">
    <source>
        <dbReference type="PIRSR" id="PIRSR614732-1"/>
    </source>
</evidence>
<dbReference type="CDD" id="cd04725">
    <property type="entry name" value="OMP_decarboxylase_like"/>
    <property type="match status" value="1"/>
</dbReference>
<dbReference type="InterPro" id="IPR014732">
    <property type="entry name" value="OMPdecase"/>
</dbReference>
<feature type="binding site" evidence="9 11">
    <location>
        <position position="180"/>
    </location>
    <ligand>
        <name>substrate</name>
    </ligand>
</feature>
<dbReference type="HAMAP" id="MF_01200_B">
    <property type="entry name" value="OMPdecase_type1_B"/>
    <property type="match status" value="1"/>
</dbReference>
<evidence type="ECO:0000256" key="4">
    <source>
        <dbReference type="ARBA" id="ARBA00022793"/>
    </source>
</evidence>
<dbReference type="Proteomes" id="UP000243180">
    <property type="component" value="Chromosome"/>
</dbReference>
<feature type="domain" description="Orotidine 5'-phosphate decarboxylase" evidence="13">
    <location>
        <begin position="5"/>
        <end position="225"/>
    </location>
</feature>
<proteinExistence type="inferred from homology"/>
<dbReference type="InterPro" id="IPR013785">
    <property type="entry name" value="Aldolase_TIM"/>
</dbReference>
<dbReference type="FunFam" id="3.20.20.70:FF:000015">
    <property type="entry name" value="Orotidine 5'-phosphate decarboxylase"/>
    <property type="match status" value="1"/>
</dbReference>
<dbReference type="SMART" id="SM00934">
    <property type="entry name" value="OMPdecase"/>
    <property type="match status" value="1"/>
</dbReference>
<feature type="binding site" evidence="9 11">
    <location>
        <position position="209"/>
    </location>
    <ligand>
        <name>substrate</name>
    </ligand>
</feature>
<dbReference type="AlphaFoldDB" id="A0A1B4XFC1"/>
<dbReference type="PANTHER" id="PTHR32119:SF2">
    <property type="entry name" value="OROTIDINE 5'-PHOSPHATE DECARBOXYLASE"/>
    <property type="match status" value="1"/>
</dbReference>
<feature type="active site" description="Proton donor" evidence="9">
    <location>
        <position position="62"/>
    </location>
</feature>
<dbReference type="Gene3D" id="3.20.20.70">
    <property type="entry name" value="Aldolase class I"/>
    <property type="match status" value="1"/>
</dbReference>
<comment type="pathway">
    <text evidence="2 9 12">Pyrimidine metabolism; UMP biosynthesis via de novo pathway; UMP from orotate: step 2/2.</text>
</comment>
<dbReference type="InterPro" id="IPR011060">
    <property type="entry name" value="RibuloseP-bd_barrel"/>
</dbReference>
<feature type="binding site" evidence="9 11">
    <location>
        <position position="33"/>
    </location>
    <ligand>
        <name>substrate</name>
    </ligand>
</feature>
<feature type="binding site" evidence="9">
    <location>
        <begin position="60"/>
        <end position="69"/>
    </location>
    <ligand>
        <name>substrate</name>
    </ligand>
</feature>
<dbReference type="InParanoid" id="A0A1B4XFC1"/>
<evidence type="ECO:0000256" key="6">
    <source>
        <dbReference type="ARBA" id="ARBA00023239"/>
    </source>
</evidence>
<dbReference type="UniPathway" id="UPA00070">
    <property type="reaction ID" value="UER00120"/>
</dbReference>
<dbReference type="GO" id="GO:0044205">
    <property type="term" value="P:'de novo' UMP biosynthetic process"/>
    <property type="evidence" value="ECO:0007669"/>
    <property type="project" value="UniProtKB-UniRule"/>
</dbReference>
<evidence type="ECO:0000256" key="5">
    <source>
        <dbReference type="ARBA" id="ARBA00022975"/>
    </source>
</evidence>
<dbReference type="RefSeq" id="WP_096360349.1">
    <property type="nucleotide sequence ID" value="NZ_AP014879.1"/>
</dbReference>
<feature type="active site" description="For OMPdecase activity" evidence="10">
    <location>
        <position position="62"/>
    </location>
</feature>
<dbReference type="Pfam" id="PF00215">
    <property type="entry name" value="OMPdecase"/>
    <property type="match status" value="1"/>
</dbReference>
<evidence type="ECO:0000313" key="15">
    <source>
        <dbReference type="Proteomes" id="UP000243180"/>
    </source>
</evidence>
<dbReference type="NCBIfam" id="NF001273">
    <property type="entry name" value="PRK00230.1"/>
    <property type="match status" value="1"/>
</dbReference>
<comment type="function">
    <text evidence="1 9">Catalyzes the decarboxylation of orotidine 5'-monophosphate (OMP) to uridine 5'-monophosphate (UMP).</text>
</comment>
<comment type="catalytic activity">
    <reaction evidence="7 9 12">
        <text>orotidine 5'-phosphate + H(+) = UMP + CO2</text>
        <dbReference type="Rhea" id="RHEA:11596"/>
        <dbReference type="ChEBI" id="CHEBI:15378"/>
        <dbReference type="ChEBI" id="CHEBI:16526"/>
        <dbReference type="ChEBI" id="CHEBI:57538"/>
        <dbReference type="ChEBI" id="CHEBI:57865"/>
        <dbReference type="EC" id="4.1.1.23"/>
    </reaction>
</comment>
<comment type="subunit">
    <text evidence="3 9">Homodimer.</text>
</comment>
<feature type="binding site" evidence="9 11">
    <location>
        <position position="11"/>
    </location>
    <ligand>
        <name>substrate</name>
    </ligand>
</feature>
<feature type="binding site" evidence="9 11">
    <location>
        <position position="119"/>
    </location>
    <ligand>
        <name>substrate</name>
    </ligand>
</feature>
<evidence type="ECO:0000259" key="13">
    <source>
        <dbReference type="SMART" id="SM00934"/>
    </source>
</evidence>
<evidence type="ECO:0000256" key="12">
    <source>
        <dbReference type="RuleBase" id="RU000512"/>
    </source>
</evidence>
<protein>
    <recommendedName>
        <fullName evidence="9">Orotidine 5'-phosphate decarboxylase</fullName>
        <ecNumber evidence="9">4.1.1.23</ecNumber>
    </recommendedName>
    <alternativeName>
        <fullName evidence="9">OMP decarboxylase</fullName>
        <shortName evidence="9">OMPDCase</shortName>
        <shortName evidence="9">OMPdecase</shortName>
    </alternativeName>
</protein>
<feature type="active site" description="For OMPdecase activity" evidence="10">
    <location>
        <position position="60"/>
    </location>
</feature>
<feature type="binding site" evidence="9 11">
    <location>
        <position position="210"/>
    </location>
    <ligand>
        <name>substrate</name>
    </ligand>
</feature>
<reference evidence="14 15" key="1">
    <citation type="submission" date="2015-05" db="EMBL/GenBank/DDBJ databases">
        <title>Complete genome sequence of a sulfur-oxidizing gammaproteobacterium strain HA5.</title>
        <authorList>
            <person name="Miura A."/>
            <person name="Kojima H."/>
            <person name="Fukui M."/>
        </authorList>
    </citation>
    <scope>NUCLEOTIDE SEQUENCE [LARGE SCALE GENOMIC DNA]</scope>
    <source>
        <strain evidence="14 15">HA5</strain>
    </source>
</reference>
<keyword evidence="6 9" id="KW-0456">Lyase</keyword>
<comment type="similarity">
    <text evidence="8 9">Belongs to the OMP decarboxylase family. Type 1 subfamily.</text>
</comment>
<keyword evidence="5 9" id="KW-0665">Pyrimidine biosynthesis</keyword>
<dbReference type="KEGG" id="slim:SCL_1188"/>
<sequence length="232" mass="24872">MAEPRIIVALDFADAGMAQAFVQRVTPAQCRLKVGMELFTAAGPDLVRQLVARGFDVFLDLKYHDIPSTVARACAQAAGLGVWMLNVHALGGKRMLMAAREAIESSKHRPLLIGVTLLTSHGEDELAELGLERGAERQVARLAGLVHDAGLNGVVCSPAEAALLRRRFGGEFVLVTPGIRKTGDAADDQRRTRTPVEAVAEGADYLVIGRPVTRAPDPAAVLDGINREIRTH</sequence>